<dbReference type="Gene3D" id="3.30.420.10">
    <property type="entry name" value="Ribonuclease H-like superfamily/Ribonuclease H"/>
    <property type="match status" value="1"/>
</dbReference>
<name>A0A2W7PK40_9RHOB</name>
<dbReference type="PANTHER" id="PTHR47515">
    <property type="entry name" value="LOW CALCIUM RESPONSE LOCUS PROTEIN T"/>
    <property type="match status" value="1"/>
</dbReference>
<proteinExistence type="predicted"/>
<accession>A0A2W7PK40</accession>
<dbReference type="PANTHER" id="PTHR47515:SF1">
    <property type="entry name" value="BLR2054 PROTEIN"/>
    <property type="match status" value="1"/>
</dbReference>
<feature type="non-terminal residue" evidence="2">
    <location>
        <position position="1"/>
    </location>
</feature>
<reference evidence="2 3" key="1">
    <citation type="submission" date="2018-06" db="EMBL/GenBank/DDBJ databases">
        <title>Genomic Encyclopedia of Archaeal and Bacterial Type Strains, Phase II (KMG-II): from individual species to whole genera.</title>
        <authorList>
            <person name="Goeker M."/>
        </authorList>
    </citation>
    <scope>NUCLEOTIDE SEQUENCE [LARGE SCALE GENOMIC DNA]</scope>
    <source>
        <strain evidence="2 3">DSM 22009</strain>
    </source>
</reference>
<sequence length="208" mass="22631">ALQLHAMAAVSSRHRPSPSDEPGPVNPCLKSCPTRGPYLTAWASLPGQDPAITYSQRSFPTCYETEFVSRDLDLWAYANDVTLDFSRPGKPTDNGYSEAFNGKLRSECLNAHWFMDLAEAREKLEAWRSDYSEARPHSAIGYKVPIYLHIPGGTASPLQCSKPETLAGGDLGLGSGAEAGKLCFWTDQGLGVGQEQLQSGHGGMKVQW</sequence>
<evidence type="ECO:0000313" key="2">
    <source>
        <dbReference type="EMBL" id="PZX09639.1"/>
    </source>
</evidence>
<dbReference type="GO" id="GO:0003676">
    <property type="term" value="F:nucleic acid binding"/>
    <property type="evidence" value="ECO:0007669"/>
    <property type="project" value="InterPro"/>
</dbReference>
<dbReference type="SUPFAM" id="SSF53098">
    <property type="entry name" value="Ribonuclease H-like"/>
    <property type="match status" value="1"/>
</dbReference>
<dbReference type="Proteomes" id="UP000248916">
    <property type="component" value="Unassembled WGS sequence"/>
</dbReference>
<dbReference type="Pfam" id="PF13683">
    <property type="entry name" value="rve_3"/>
    <property type="match status" value="1"/>
</dbReference>
<dbReference type="AlphaFoldDB" id="A0A2W7PK40"/>
<dbReference type="EMBL" id="QKZL01000074">
    <property type="protein sequence ID" value="PZX09639.1"/>
    <property type="molecule type" value="Genomic_DNA"/>
</dbReference>
<evidence type="ECO:0000313" key="3">
    <source>
        <dbReference type="Proteomes" id="UP000248916"/>
    </source>
</evidence>
<protein>
    <submittedName>
        <fullName evidence="2">Integrase-like protein</fullName>
    </submittedName>
</protein>
<gene>
    <name evidence="2" type="ORF">LX81_04412</name>
</gene>
<evidence type="ECO:0000259" key="1">
    <source>
        <dbReference type="Pfam" id="PF13683"/>
    </source>
</evidence>
<comment type="caution">
    <text evidence="2">The sequence shown here is derived from an EMBL/GenBank/DDBJ whole genome shotgun (WGS) entry which is preliminary data.</text>
</comment>
<dbReference type="InterPro" id="IPR012337">
    <property type="entry name" value="RNaseH-like_sf"/>
</dbReference>
<feature type="domain" description="Integrase catalytic" evidence="1">
    <location>
        <begin position="80"/>
        <end position="145"/>
    </location>
</feature>
<keyword evidence="3" id="KW-1185">Reference proteome</keyword>
<dbReference type="InterPro" id="IPR001584">
    <property type="entry name" value="Integrase_cat-core"/>
</dbReference>
<dbReference type="InterPro" id="IPR036397">
    <property type="entry name" value="RNaseH_sf"/>
</dbReference>
<organism evidence="2 3">
    <name type="scientific">Palleronia aestuarii</name>
    <dbReference type="NCBI Taxonomy" id="568105"/>
    <lineage>
        <taxon>Bacteria</taxon>
        <taxon>Pseudomonadati</taxon>
        <taxon>Pseudomonadota</taxon>
        <taxon>Alphaproteobacteria</taxon>
        <taxon>Rhodobacterales</taxon>
        <taxon>Roseobacteraceae</taxon>
        <taxon>Palleronia</taxon>
    </lineage>
</organism>
<dbReference type="GO" id="GO:0015074">
    <property type="term" value="P:DNA integration"/>
    <property type="evidence" value="ECO:0007669"/>
    <property type="project" value="InterPro"/>
</dbReference>